<dbReference type="Proteomes" id="UP000251891">
    <property type="component" value="Unassembled WGS sequence"/>
</dbReference>
<evidence type="ECO:0000313" key="3">
    <source>
        <dbReference type="Proteomes" id="UP000251891"/>
    </source>
</evidence>
<proteinExistence type="predicted"/>
<protein>
    <recommendedName>
        <fullName evidence="1">Right handed beta helix domain-containing protein</fullName>
    </recommendedName>
</protein>
<reference evidence="2 3" key="1">
    <citation type="submission" date="2018-06" db="EMBL/GenBank/DDBJ databases">
        <title>Actinomadura craniellae sp. nov. isolated from marine sponge Craniella sp.</title>
        <authorList>
            <person name="Li L."/>
            <person name="Xu Q.H."/>
            <person name="Lin H.W."/>
            <person name="Lu Y.H."/>
        </authorList>
    </citation>
    <scope>NUCLEOTIDE SEQUENCE [LARGE SCALE GENOMIC DNA]</scope>
    <source>
        <strain evidence="2 3">LHW63021</strain>
    </source>
</reference>
<dbReference type="Gene3D" id="2.160.20.10">
    <property type="entry name" value="Single-stranded right-handed beta-helix, Pectin lyase-like"/>
    <property type="match status" value="1"/>
</dbReference>
<gene>
    <name evidence="2" type="ORF">DPM19_12210</name>
</gene>
<evidence type="ECO:0000259" key="1">
    <source>
        <dbReference type="Pfam" id="PF13229"/>
    </source>
</evidence>
<sequence length="263" mass="28412">MAPGVYVGQFMTQITGTKEDPIFLCGTAAAVIDGEGIKKGYAFHLNGASYWRLVGFTVRNSQKGVMADGTTHSVFQGLRIHEIGDEALHLRTFSSDNLVVGNTIWNTGRRREKFGEGVYLGSAVSNWRNHTNNKPDKSDRNIVRGNRIRATAEAVDIKEGTSGGQIIGNIFDGSALSGDVNDSWVDVKGNGYLIEGNVGRKTPEDGFQTHQILKGWGINNTFRRNTAHLDGGRGVGIKLTSKPNRVTCDNKISGGRLTNGGCS</sequence>
<dbReference type="OrthoDB" id="264773at2"/>
<comment type="caution">
    <text evidence="2">The sequence shown here is derived from an EMBL/GenBank/DDBJ whole genome shotgun (WGS) entry which is preliminary data.</text>
</comment>
<evidence type="ECO:0000313" key="2">
    <source>
        <dbReference type="EMBL" id="RAY14911.1"/>
    </source>
</evidence>
<dbReference type="SUPFAM" id="SSF51126">
    <property type="entry name" value="Pectin lyase-like"/>
    <property type="match status" value="1"/>
</dbReference>
<dbReference type="SMART" id="SM00710">
    <property type="entry name" value="PbH1"/>
    <property type="match status" value="6"/>
</dbReference>
<dbReference type="InterPro" id="IPR011050">
    <property type="entry name" value="Pectin_lyase_fold/virulence"/>
</dbReference>
<dbReference type="InterPro" id="IPR006626">
    <property type="entry name" value="PbH1"/>
</dbReference>
<dbReference type="EMBL" id="QLYX01000005">
    <property type="protein sequence ID" value="RAY14911.1"/>
    <property type="molecule type" value="Genomic_DNA"/>
</dbReference>
<dbReference type="InterPro" id="IPR039448">
    <property type="entry name" value="Beta_helix"/>
</dbReference>
<keyword evidence="3" id="KW-1185">Reference proteome</keyword>
<accession>A0A365H756</accession>
<dbReference type="Pfam" id="PF13229">
    <property type="entry name" value="Beta_helix"/>
    <property type="match status" value="1"/>
</dbReference>
<feature type="domain" description="Right handed beta helix" evidence="1">
    <location>
        <begin position="40"/>
        <end position="178"/>
    </location>
</feature>
<dbReference type="InterPro" id="IPR012334">
    <property type="entry name" value="Pectin_lyas_fold"/>
</dbReference>
<organism evidence="2 3">
    <name type="scientific">Actinomadura craniellae</name>
    <dbReference type="NCBI Taxonomy" id="2231787"/>
    <lineage>
        <taxon>Bacteria</taxon>
        <taxon>Bacillati</taxon>
        <taxon>Actinomycetota</taxon>
        <taxon>Actinomycetes</taxon>
        <taxon>Streptosporangiales</taxon>
        <taxon>Thermomonosporaceae</taxon>
        <taxon>Actinomadura</taxon>
    </lineage>
</organism>
<dbReference type="AlphaFoldDB" id="A0A365H756"/>
<name>A0A365H756_9ACTN</name>